<organism evidence="3 4">
    <name type="scientific">Candidatus Segetimicrobium genomatis</name>
    <dbReference type="NCBI Taxonomy" id="2569760"/>
    <lineage>
        <taxon>Bacteria</taxon>
        <taxon>Bacillati</taxon>
        <taxon>Candidatus Sysuimicrobiota</taxon>
        <taxon>Candidatus Sysuimicrobiia</taxon>
        <taxon>Candidatus Sysuimicrobiales</taxon>
        <taxon>Candidatus Segetimicrobiaceae</taxon>
        <taxon>Candidatus Segetimicrobium</taxon>
    </lineage>
</organism>
<dbReference type="InterPro" id="IPR036005">
    <property type="entry name" value="Creatinase/aminopeptidase-like"/>
</dbReference>
<dbReference type="EMBL" id="VBAK01000108">
    <property type="protein sequence ID" value="TMI90633.1"/>
    <property type="molecule type" value="Genomic_DNA"/>
</dbReference>
<evidence type="ECO:0000313" key="4">
    <source>
        <dbReference type="Proteomes" id="UP000318509"/>
    </source>
</evidence>
<dbReference type="InterPro" id="IPR000994">
    <property type="entry name" value="Pept_M24"/>
</dbReference>
<dbReference type="InterPro" id="IPR000587">
    <property type="entry name" value="Creatinase_N"/>
</dbReference>
<dbReference type="Gene3D" id="3.90.230.10">
    <property type="entry name" value="Creatinase/methionine aminopeptidase superfamily"/>
    <property type="match status" value="1"/>
</dbReference>
<dbReference type="Pfam" id="PF01321">
    <property type="entry name" value="Creatinase_N"/>
    <property type="match status" value="1"/>
</dbReference>
<dbReference type="GO" id="GO:0008235">
    <property type="term" value="F:metalloexopeptidase activity"/>
    <property type="evidence" value="ECO:0007669"/>
    <property type="project" value="UniProtKB-ARBA"/>
</dbReference>
<keyword evidence="3" id="KW-0645">Protease</keyword>
<dbReference type="InterPro" id="IPR050659">
    <property type="entry name" value="Peptidase_M24B"/>
</dbReference>
<protein>
    <submittedName>
        <fullName evidence="3">Aminopeptidase P family protein</fullName>
    </submittedName>
</protein>
<keyword evidence="3" id="KW-0031">Aminopeptidase</keyword>
<dbReference type="Pfam" id="PF00557">
    <property type="entry name" value="Peptidase_M24"/>
    <property type="match status" value="1"/>
</dbReference>
<feature type="domain" description="Creatinase N-terminal" evidence="2">
    <location>
        <begin position="49"/>
        <end position="196"/>
    </location>
</feature>
<dbReference type="Proteomes" id="UP000318509">
    <property type="component" value="Unassembled WGS sequence"/>
</dbReference>
<dbReference type="SUPFAM" id="SSF55920">
    <property type="entry name" value="Creatinase/aminopeptidase"/>
    <property type="match status" value="1"/>
</dbReference>
<dbReference type="InterPro" id="IPR029149">
    <property type="entry name" value="Creatin/AminoP/Spt16_N"/>
</dbReference>
<dbReference type="GO" id="GO:0004177">
    <property type="term" value="F:aminopeptidase activity"/>
    <property type="evidence" value="ECO:0007669"/>
    <property type="project" value="UniProtKB-KW"/>
</dbReference>
<comment type="caution">
    <text evidence="3">The sequence shown here is derived from an EMBL/GenBank/DDBJ whole genome shotgun (WGS) entry which is preliminary data.</text>
</comment>
<name>A0A537K4D1_9BACT</name>
<dbReference type="Gene3D" id="3.40.350.10">
    <property type="entry name" value="Creatinase/prolidase N-terminal domain"/>
    <property type="match status" value="1"/>
</dbReference>
<keyword evidence="3" id="KW-0378">Hydrolase</keyword>
<proteinExistence type="predicted"/>
<gene>
    <name evidence="3" type="ORF">E6H00_06245</name>
</gene>
<evidence type="ECO:0000259" key="1">
    <source>
        <dbReference type="Pfam" id="PF00557"/>
    </source>
</evidence>
<dbReference type="PRINTS" id="PR00599">
    <property type="entry name" value="MAPEPTIDASE"/>
</dbReference>
<reference evidence="3 4" key="1">
    <citation type="journal article" date="2019" name="Nat. Microbiol.">
        <title>Mediterranean grassland soil C-N compound turnover is dependent on rainfall and depth, and is mediated by genomically divergent microorganisms.</title>
        <authorList>
            <person name="Diamond S."/>
            <person name="Andeer P.F."/>
            <person name="Li Z."/>
            <person name="Crits-Christoph A."/>
            <person name="Burstein D."/>
            <person name="Anantharaman K."/>
            <person name="Lane K.R."/>
            <person name="Thomas B.C."/>
            <person name="Pan C."/>
            <person name="Northen T.R."/>
            <person name="Banfield J.F."/>
        </authorList>
    </citation>
    <scope>NUCLEOTIDE SEQUENCE [LARGE SCALE GENOMIC DNA]</scope>
    <source>
        <strain evidence="3">NP_3</strain>
    </source>
</reference>
<sequence length="422" mass="45492">MPSDNRLTSTRARGKGTTLPVYQAKVPYGSEDRRPWMTLPFPQAEYDRRIAAVRGRMRAEDLAALVAFSSNADPGHARYLANFEAGAGETFVVVPLDRGPMLTTNWLMHGEPMHTSIWTTWLEDVRPAERPGFARAPETSAAGQVADMLREAGADAERIGIAGTAILPHRVFGELRERLPRAEFVAADDLLLGVRARKSPLEIEMMRRAATLSGRMHQAAIAMIAPGVSERAVAARAHEAAYAGGADALAFSSAVVGGERAGLKHCAPSDRLFQAGDMVFLDMGAVCSGYCADVSRSLVVGRPSAEQRRFLDTGLAMFESVLAQARPGAAVRGLIEVARGIAERAGFDDEYMPKGFGHGVGCSLFEQPSLRPATEAILEPGHIFALEPMLIRMRFGTACVEETVLITPGGAEPLSGCPFRFW</sequence>
<feature type="domain" description="Peptidase M24" evidence="1">
    <location>
        <begin position="204"/>
        <end position="407"/>
    </location>
</feature>
<dbReference type="SUPFAM" id="SSF53092">
    <property type="entry name" value="Creatinase/prolidase N-terminal domain"/>
    <property type="match status" value="1"/>
</dbReference>
<evidence type="ECO:0000259" key="2">
    <source>
        <dbReference type="Pfam" id="PF01321"/>
    </source>
</evidence>
<evidence type="ECO:0000313" key="3">
    <source>
        <dbReference type="EMBL" id="TMI90633.1"/>
    </source>
</evidence>
<dbReference type="PANTHER" id="PTHR46112:SF2">
    <property type="entry name" value="XAA-PRO AMINOPEPTIDASE P-RELATED"/>
    <property type="match status" value="1"/>
</dbReference>
<dbReference type="InterPro" id="IPR001714">
    <property type="entry name" value="Pept_M24_MAP"/>
</dbReference>
<dbReference type="AlphaFoldDB" id="A0A537K4D1"/>
<accession>A0A537K4D1</accession>
<dbReference type="PANTHER" id="PTHR46112">
    <property type="entry name" value="AMINOPEPTIDASE"/>
    <property type="match status" value="1"/>
</dbReference>